<protein>
    <submittedName>
        <fullName evidence="3">Unnamed protein product</fullName>
    </submittedName>
</protein>
<dbReference type="EMBL" id="BSXW01012435">
    <property type="protein sequence ID" value="GMF64850.1"/>
    <property type="molecule type" value="Genomic_DNA"/>
</dbReference>
<dbReference type="InterPro" id="IPR039785">
    <property type="entry name" value="MINY3/4"/>
</dbReference>
<proteinExistence type="predicted"/>
<dbReference type="InterPro" id="IPR001005">
    <property type="entry name" value="SANT/Myb"/>
</dbReference>
<dbReference type="OrthoDB" id="10263628at2759"/>
<evidence type="ECO:0000313" key="3">
    <source>
        <dbReference type="EMBL" id="GMF64850.1"/>
    </source>
</evidence>
<dbReference type="GO" id="GO:1990380">
    <property type="term" value="F:K48-linked deubiquitinase activity"/>
    <property type="evidence" value="ECO:0007669"/>
    <property type="project" value="InterPro"/>
</dbReference>
<dbReference type="GO" id="GO:0006508">
    <property type="term" value="P:proteolysis"/>
    <property type="evidence" value="ECO:0007669"/>
    <property type="project" value="UniProtKB-KW"/>
</dbReference>
<evidence type="ECO:0000313" key="4">
    <source>
        <dbReference type="Proteomes" id="UP001165083"/>
    </source>
</evidence>
<comment type="caution">
    <text evidence="3">The sequence shown here is derived from an EMBL/GenBank/DDBJ whole genome shotgun (WGS) entry which is preliminary data.</text>
</comment>
<dbReference type="Proteomes" id="UP001165083">
    <property type="component" value="Unassembled WGS sequence"/>
</dbReference>
<feature type="compositionally biased region" description="Basic and acidic residues" evidence="1">
    <location>
        <begin position="183"/>
        <end position="202"/>
    </location>
</feature>
<dbReference type="GO" id="GO:0004843">
    <property type="term" value="F:cysteine-type deubiquitinase activity"/>
    <property type="evidence" value="ECO:0007669"/>
    <property type="project" value="UniProtKB-EC"/>
</dbReference>
<feature type="region of interest" description="Disordered" evidence="1">
    <location>
        <begin position="166"/>
        <end position="204"/>
    </location>
</feature>
<feature type="region of interest" description="Disordered" evidence="1">
    <location>
        <begin position="82"/>
        <end position="112"/>
    </location>
</feature>
<organism evidence="3 4">
    <name type="scientific">Phytophthora lilii</name>
    <dbReference type="NCBI Taxonomy" id="2077276"/>
    <lineage>
        <taxon>Eukaryota</taxon>
        <taxon>Sar</taxon>
        <taxon>Stramenopiles</taxon>
        <taxon>Oomycota</taxon>
        <taxon>Peronosporomycetes</taxon>
        <taxon>Peronosporales</taxon>
        <taxon>Peronosporaceae</taxon>
        <taxon>Phytophthora</taxon>
    </lineage>
</organism>
<sequence length="329" mass="35736">MPKSAVDVEDAATDITRQAELVVMDCLKSWNCPRAFHAFMEKSSVSRVSTIASERFSNDMEAKKKATSEHVSLLEHMLNTNIENKDTLSSSSRRRSVSGASTGNNGEADANVDWTKEEISALKKAIKKTSDEEDKTARWKQIVVLVGNCKSKKHCYLKYKELKQEQTNAAAKKASSRRKRSSSKSDDNSKADSGDSDVKGAIDDVPDTKNVALEEAFSSANSLSSKVSGESTVAFVASRRAATPEAKSSPVASDALEVEDCEDMEMLLEQPTKSRAQISRTGNSLGSSFASGTTRVPTASDVAAVQQLLFGTSKKTFSSHWEEQVSLML</sequence>
<evidence type="ECO:0000259" key="2">
    <source>
        <dbReference type="PROSITE" id="PS50090"/>
    </source>
</evidence>
<dbReference type="AlphaFoldDB" id="A0A9W6YI24"/>
<dbReference type="CDD" id="cd00167">
    <property type="entry name" value="SANT"/>
    <property type="match status" value="1"/>
</dbReference>
<dbReference type="PANTHER" id="PTHR12473">
    <property type="entry name" value="UBIQUITIN CARBOXYL-TERMINAL HYDROLASE MINDY-4-RELATED"/>
    <property type="match status" value="1"/>
</dbReference>
<dbReference type="PROSITE" id="PS50090">
    <property type="entry name" value="MYB_LIKE"/>
    <property type="match status" value="1"/>
</dbReference>
<dbReference type="Gene3D" id="1.10.10.60">
    <property type="entry name" value="Homeodomain-like"/>
    <property type="match status" value="1"/>
</dbReference>
<reference evidence="3" key="1">
    <citation type="submission" date="2023-04" db="EMBL/GenBank/DDBJ databases">
        <title>Phytophthora lilii NBRC 32176.</title>
        <authorList>
            <person name="Ichikawa N."/>
            <person name="Sato H."/>
            <person name="Tonouchi N."/>
        </authorList>
    </citation>
    <scope>NUCLEOTIDE SEQUENCE</scope>
    <source>
        <strain evidence="3">NBRC 32176</strain>
    </source>
</reference>
<feature type="domain" description="Myb-like" evidence="2">
    <location>
        <begin position="114"/>
        <end position="163"/>
    </location>
</feature>
<name>A0A9W6YI24_9STRA</name>
<gene>
    <name evidence="3" type="ORF">Plil01_001760700</name>
</gene>
<accession>A0A9W6YI24</accession>
<dbReference type="PANTHER" id="PTHR12473:SF8">
    <property type="entry name" value="UBIQUITIN CARBOXYL-TERMINAL HYDROLASE MINDY-4-RELATED"/>
    <property type="match status" value="1"/>
</dbReference>
<dbReference type="GO" id="GO:0071108">
    <property type="term" value="P:protein K48-linked deubiquitination"/>
    <property type="evidence" value="ECO:0007669"/>
    <property type="project" value="InterPro"/>
</dbReference>
<keyword evidence="4" id="KW-1185">Reference proteome</keyword>
<evidence type="ECO:0000256" key="1">
    <source>
        <dbReference type="SAM" id="MobiDB-lite"/>
    </source>
</evidence>